<dbReference type="AlphaFoldDB" id="A0AAE0Z500"/>
<organism evidence="1 2">
    <name type="scientific">Elysia crispata</name>
    <name type="common">lettuce slug</name>
    <dbReference type="NCBI Taxonomy" id="231223"/>
    <lineage>
        <taxon>Eukaryota</taxon>
        <taxon>Metazoa</taxon>
        <taxon>Spiralia</taxon>
        <taxon>Lophotrochozoa</taxon>
        <taxon>Mollusca</taxon>
        <taxon>Gastropoda</taxon>
        <taxon>Heterobranchia</taxon>
        <taxon>Euthyneura</taxon>
        <taxon>Panpulmonata</taxon>
        <taxon>Sacoglossa</taxon>
        <taxon>Placobranchoidea</taxon>
        <taxon>Plakobranchidae</taxon>
        <taxon>Elysia</taxon>
    </lineage>
</organism>
<evidence type="ECO:0000313" key="1">
    <source>
        <dbReference type="EMBL" id="KAK3762892.1"/>
    </source>
</evidence>
<dbReference type="EMBL" id="JAWDGP010004628">
    <property type="protein sequence ID" value="KAK3762892.1"/>
    <property type="molecule type" value="Genomic_DNA"/>
</dbReference>
<sequence>MSCQSKGSHSSRQNFTRLPHHRCETPAEGDRAVGVLGRFQSKWVCRCEEFAWALKQAVNTLSTDVQCEEISGSILIFLSPYFCIGHPQQLSTRGLEFDACDDDDDDDDDDYDFPDDYFHVHVFDSSLHPAAPRETHSPHNTINTFIY</sequence>
<protein>
    <submittedName>
        <fullName evidence="1">Uncharacterized protein</fullName>
    </submittedName>
</protein>
<dbReference type="Proteomes" id="UP001283361">
    <property type="component" value="Unassembled WGS sequence"/>
</dbReference>
<name>A0AAE0Z500_9GAST</name>
<comment type="caution">
    <text evidence="1">The sequence shown here is derived from an EMBL/GenBank/DDBJ whole genome shotgun (WGS) entry which is preliminary data.</text>
</comment>
<accession>A0AAE0Z500</accession>
<keyword evidence="2" id="KW-1185">Reference proteome</keyword>
<gene>
    <name evidence="1" type="ORF">RRG08_051045</name>
</gene>
<evidence type="ECO:0000313" key="2">
    <source>
        <dbReference type="Proteomes" id="UP001283361"/>
    </source>
</evidence>
<proteinExistence type="predicted"/>
<reference evidence="1" key="1">
    <citation type="journal article" date="2023" name="G3 (Bethesda)">
        <title>A reference genome for the long-term kleptoplast-retaining sea slug Elysia crispata morphotype clarki.</title>
        <authorList>
            <person name="Eastman K.E."/>
            <person name="Pendleton A.L."/>
            <person name="Shaikh M.A."/>
            <person name="Suttiyut T."/>
            <person name="Ogas R."/>
            <person name="Tomko P."/>
            <person name="Gavelis G."/>
            <person name="Widhalm J.R."/>
            <person name="Wisecaver J.H."/>
        </authorList>
    </citation>
    <scope>NUCLEOTIDE SEQUENCE</scope>
    <source>
        <strain evidence="1">ECLA1</strain>
    </source>
</reference>